<dbReference type="InterPro" id="IPR046348">
    <property type="entry name" value="SIS_dom_sf"/>
</dbReference>
<dbReference type="InterPro" id="IPR035461">
    <property type="entry name" value="GmhA/DiaA"/>
</dbReference>
<dbReference type="CDD" id="cd05006">
    <property type="entry name" value="SIS_GmhA"/>
    <property type="match status" value="1"/>
</dbReference>
<accession>A0A516TL48</accession>
<dbReference type="PANTHER" id="PTHR30390:SF6">
    <property type="entry name" value="DNAA INITIATOR-ASSOCIATING PROTEIN DIAA"/>
    <property type="match status" value="1"/>
</dbReference>
<name>A0A516TL48_9BACT</name>
<dbReference type="SUPFAM" id="SSF53697">
    <property type="entry name" value="SIS domain"/>
    <property type="match status" value="1"/>
</dbReference>
<keyword evidence="2" id="KW-0413">Isomerase</keyword>
<dbReference type="GO" id="GO:0097367">
    <property type="term" value="F:carbohydrate derivative binding"/>
    <property type="evidence" value="ECO:0007669"/>
    <property type="project" value="InterPro"/>
</dbReference>
<dbReference type="OrthoDB" id="9781311at2"/>
<feature type="domain" description="SIS" evidence="1">
    <location>
        <begin position="41"/>
        <end position="197"/>
    </location>
</feature>
<dbReference type="AlphaFoldDB" id="A0A516TL48"/>
<dbReference type="GO" id="GO:0016853">
    <property type="term" value="F:isomerase activity"/>
    <property type="evidence" value="ECO:0007669"/>
    <property type="project" value="UniProtKB-KW"/>
</dbReference>
<dbReference type="InterPro" id="IPR050099">
    <property type="entry name" value="SIS_GmhA/DiaA_subfam"/>
</dbReference>
<dbReference type="Gene3D" id="3.40.50.10490">
    <property type="entry name" value="Glucose-6-phosphate isomerase like protein, domain 1"/>
    <property type="match status" value="1"/>
</dbReference>
<dbReference type="STRING" id="1202785.A946_04220"/>
<reference evidence="3" key="1">
    <citation type="submission" date="2019-03" db="EMBL/GenBank/DDBJ databases">
        <title>Complete genome of Methylacidiphilum kamchatkense Kam1.</title>
        <authorList>
            <person name="Kruse T."/>
            <person name="Murarilal Ratnadevi C."/>
            <person name="Erikstad H.-A."/>
            <person name="Birkeland N.-K."/>
        </authorList>
    </citation>
    <scope>NUCLEOTIDE SEQUENCE [LARGE SCALE GENOMIC DNA]</scope>
    <source>
        <strain evidence="3">kam1</strain>
    </source>
</reference>
<protein>
    <submittedName>
        <fullName evidence="2">Phosphoheptose isomerase</fullName>
        <ecNumber evidence="2">5.3.1.28</ecNumber>
    </submittedName>
</protein>
<proteinExistence type="predicted"/>
<sequence length="197" mass="21743">MEKMSVNSTQIIERELEQLRQLASNMMMDSVDILSRIADKLLECFKKNGKLLCAGNGGSAAQAMHFAEELLGKFRTKRAPLAAISLASDGSTLSCIANDFGFEEIFSRQIEALGYPEDLLILFSTSGNSRNLIKAAQSARNRGMFSIAFLGNGGGELCRQVDLSWIVPSENPSRIQEMHCWAVHALLEIIESWKISI</sequence>
<dbReference type="EC" id="5.3.1.28" evidence="2"/>
<evidence type="ECO:0000313" key="3">
    <source>
        <dbReference type="Proteomes" id="UP000315925"/>
    </source>
</evidence>
<dbReference type="Proteomes" id="UP000315925">
    <property type="component" value="Chromosome"/>
</dbReference>
<organism evidence="2 3">
    <name type="scientific">Methylacidiphilum kamchatkense Kam1</name>
    <dbReference type="NCBI Taxonomy" id="1202785"/>
    <lineage>
        <taxon>Bacteria</taxon>
        <taxon>Pseudomonadati</taxon>
        <taxon>Verrucomicrobiota</taxon>
        <taxon>Methylacidiphilae</taxon>
        <taxon>Methylacidiphilales</taxon>
        <taxon>Methylacidiphilaceae</taxon>
        <taxon>Methylacidiphilum (ex Ratnadevi et al. 2023)</taxon>
    </lineage>
</organism>
<evidence type="ECO:0000313" key="2">
    <source>
        <dbReference type="EMBL" id="QDQ41956.1"/>
    </source>
</evidence>
<dbReference type="InterPro" id="IPR001347">
    <property type="entry name" value="SIS_dom"/>
</dbReference>
<dbReference type="Pfam" id="PF13580">
    <property type="entry name" value="SIS_2"/>
    <property type="match status" value="1"/>
</dbReference>
<dbReference type="PROSITE" id="PS51464">
    <property type="entry name" value="SIS"/>
    <property type="match status" value="1"/>
</dbReference>
<gene>
    <name evidence="2" type="ORF">kam1_710</name>
</gene>
<evidence type="ECO:0000259" key="1">
    <source>
        <dbReference type="PROSITE" id="PS51464"/>
    </source>
</evidence>
<dbReference type="KEGG" id="mkc:kam1_710"/>
<dbReference type="PANTHER" id="PTHR30390">
    <property type="entry name" value="SEDOHEPTULOSE 7-PHOSPHATE ISOMERASE / DNAA INITIATOR-ASSOCIATING FACTOR FOR REPLICATION INITIATION"/>
    <property type="match status" value="1"/>
</dbReference>
<dbReference type="EMBL" id="CP037899">
    <property type="protein sequence ID" value="QDQ41956.1"/>
    <property type="molecule type" value="Genomic_DNA"/>
</dbReference>
<dbReference type="GO" id="GO:1901135">
    <property type="term" value="P:carbohydrate derivative metabolic process"/>
    <property type="evidence" value="ECO:0007669"/>
    <property type="project" value="InterPro"/>
</dbReference>